<gene>
    <name evidence="16" type="ORF">C427_0018</name>
</gene>
<dbReference type="GO" id="GO:0070475">
    <property type="term" value="P:rRNA base methylation"/>
    <property type="evidence" value="ECO:0007669"/>
    <property type="project" value="TreeGrafter"/>
</dbReference>
<evidence type="ECO:0000313" key="17">
    <source>
        <dbReference type="Proteomes" id="UP000011864"/>
    </source>
</evidence>
<dbReference type="OrthoDB" id="9810297at2"/>
<keyword evidence="8 14" id="KW-0808">Transferase</keyword>
<evidence type="ECO:0000256" key="3">
    <source>
        <dbReference type="ARBA" id="ARBA00007494"/>
    </source>
</evidence>
<sequence length="441" mass="49898">MNTQSKGSHYNHFNLRADAAKVLHQILEEGQSARECLPAAQLPHKEQDKAWLQEMVYGVLRNLPILQFWLRQLLDKPLKNRFKIVEQLIMLGFYQLAFSRVSQHAAVSETVAACQPLNTHAMKGLVNAILRTFIREEISKQEAPSKQIASGLPKWLYKKLEAEYKNGFAELAANMQVKAPIWLRVNTRKISHAHFSEELEKACIEYTVSSEHPEALVLSKGYDVTSLPGFDLGWFAVQDGAAQLAAHYLKPEQAETILDCCAAPGGKTCHIIEFQPNLAKTVALEIDKKRAIRIEENLVRLGHNAEIIVGDASTPENWWDGQLFDRVLLDAPCSATGIVRRHPDIKWLRKAKDIDVLVSLQKKILDAIWPLIKPGGMMLYVTCSVLPEENYLQIRDFLSRNTNALLDDTFYNDSVENPGKQILPGDQQMDGFYYARLLKSQ</sequence>
<comment type="function">
    <text evidence="1">Specifically methylates the cytosine at position 967 (m5C967) of 16S rRNA.</text>
</comment>
<evidence type="ECO:0000256" key="10">
    <source>
        <dbReference type="ARBA" id="ARBA00022884"/>
    </source>
</evidence>
<evidence type="ECO:0000256" key="9">
    <source>
        <dbReference type="ARBA" id="ARBA00022691"/>
    </source>
</evidence>
<evidence type="ECO:0000256" key="14">
    <source>
        <dbReference type="PROSITE-ProRule" id="PRU01023"/>
    </source>
</evidence>
<dbReference type="Gene3D" id="3.40.50.150">
    <property type="entry name" value="Vaccinia Virus protein VP39"/>
    <property type="match status" value="1"/>
</dbReference>
<name>K6YT36_9ALTE</name>
<protein>
    <recommendedName>
        <fullName evidence="4">16S rRNA (cytosine(967)-C(5))-methyltransferase</fullName>
        <ecNumber evidence="4">2.1.1.176</ecNumber>
    </recommendedName>
    <alternativeName>
        <fullName evidence="11">16S rRNA m5C967 methyltransferase</fullName>
    </alternativeName>
    <alternativeName>
        <fullName evidence="12">rRNA (cytosine-C(5)-)-methyltransferase RsmB</fullName>
    </alternativeName>
</protein>
<dbReference type="SUPFAM" id="SSF48013">
    <property type="entry name" value="NusB-like"/>
    <property type="match status" value="1"/>
</dbReference>
<dbReference type="PATRIC" id="fig|1129794.4.peg.18"/>
<proteinExistence type="inferred from homology"/>
<dbReference type="Pfam" id="PF01189">
    <property type="entry name" value="Methyltr_RsmB-F"/>
    <property type="match status" value="1"/>
</dbReference>
<dbReference type="GO" id="GO:0003723">
    <property type="term" value="F:RNA binding"/>
    <property type="evidence" value="ECO:0007669"/>
    <property type="project" value="UniProtKB-UniRule"/>
</dbReference>
<dbReference type="InterPro" id="IPR001678">
    <property type="entry name" value="MeTrfase_RsmB-F_NOP2_dom"/>
</dbReference>
<evidence type="ECO:0000256" key="6">
    <source>
        <dbReference type="ARBA" id="ARBA00022552"/>
    </source>
</evidence>
<dbReference type="eggNOG" id="COG0781">
    <property type="taxonomic scope" value="Bacteria"/>
</dbReference>
<evidence type="ECO:0000256" key="11">
    <source>
        <dbReference type="ARBA" id="ARBA00030399"/>
    </source>
</evidence>
<keyword evidence="6" id="KW-0698">rRNA processing</keyword>
<organism evidence="16 17">
    <name type="scientific">Paraglaciecola psychrophila 170</name>
    <dbReference type="NCBI Taxonomy" id="1129794"/>
    <lineage>
        <taxon>Bacteria</taxon>
        <taxon>Pseudomonadati</taxon>
        <taxon>Pseudomonadota</taxon>
        <taxon>Gammaproteobacteria</taxon>
        <taxon>Alteromonadales</taxon>
        <taxon>Alteromonadaceae</taxon>
        <taxon>Paraglaciecola</taxon>
    </lineage>
</organism>
<feature type="binding site" evidence="14">
    <location>
        <position position="330"/>
    </location>
    <ligand>
        <name>S-adenosyl-L-methionine</name>
        <dbReference type="ChEBI" id="CHEBI:59789"/>
    </ligand>
</feature>
<dbReference type="PANTHER" id="PTHR22807">
    <property type="entry name" value="NOP2 YEAST -RELATED NOL1/NOP2/FMU SUN DOMAIN-CONTAINING"/>
    <property type="match status" value="1"/>
</dbReference>
<comment type="catalytic activity">
    <reaction evidence="13">
        <text>cytidine(967) in 16S rRNA + S-adenosyl-L-methionine = 5-methylcytidine(967) in 16S rRNA + S-adenosyl-L-homocysteine + H(+)</text>
        <dbReference type="Rhea" id="RHEA:42748"/>
        <dbReference type="Rhea" id="RHEA-COMP:10219"/>
        <dbReference type="Rhea" id="RHEA-COMP:10220"/>
        <dbReference type="ChEBI" id="CHEBI:15378"/>
        <dbReference type="ChEBI" id="CHEBI:57856"/>
        <dbReference type="ChEBI" id="CHEBI:59789"/>
        <dbReference type="ChEBI" id="CHEBI:74483"/>
        <dbReference type="ChEBI" id="CHEBI:82748"/>
        <dbReference type="EC" id="2.1.1.176"/>
    </reaction>
</comment>
<dbReference type="PROSITE" id="PS51686">
    <property type="entry name" value="SAM_MT_RSMB_NOP"/>
    <property type="match status" value="1"/>
</dbReference>
<comment type="similarity">
    <text evidence="3 14">Belongs to the class I-like SAM-binding methyltransferase superfamily. RsmB/NOP family.</text>
</comment>
<keyword evidence="9 14" id="KW-0949">S-adenosyl-L-methionine</keyword>
<dbReference type="InterPro" id="IPR023267">
    <property type="entry name" value="RCMT"/>
</dbReference>
<dbReference type="GO" id="GO:0009383">
    <property type="term" value="F:rRNA (cytosine-C5-)-methyltransferase activity"/>
    <property type="evidence" value="ECO:0007669"/>
    <property type="project" value="TreeGrafter"/>
</dbReference>
<dbReference type="InterPro" id="IPR035926">
    <property type="entry name" value="NusB-like_sf"/>
</dbReference>
<dbReference type="Pfam" id="PF22458">
    <property type="entry name" value="RsmF-B_ferredox"/>
    <property type="match status" value="1"/>
</dbReference>
<evidence type="ECO:0000256" key="4">
    <source>
        <dbReference type="ARBA" id="ARBA00012140"/>
    </source>
</evidence>
<feature type="active site" description="Nucleophile" evidence="14">
    <location>
        <position position="383"/>
    </location>
</feature>
<dbReference type="KEGG" id="gps:C427_0018"/>
<dbReference type="InterPro" id="IPR049560">
    <property type="entry name" value="MeTrfase_RsmB-F_NOP2_cat"/>
</dbReference>
<evidence type="ECO:0000259" key="15">
    <source>
        <dbReference type="PROSITE" id="PS51686"/>
    </source>
</evidence>
<dbReference type="HOGENOM" id="CLU_005316_0_4_6"/>
<dbReference type="EC" id="2.1.1.176" evidence="4"/>
<reference evidence="16 17" key="1">
    <citation type="journal article" date="2013" name="Genome Announc.">
        <title>Complete Genome Sequence of Glaciecola psychrophila Strain 170T.</title>
        <authorList>
            <person name="Yin J."/>
            <person name="Chen J."/>
            <person name="Liu G."/>
            <person name="Yu Y."/>
            <person name="Song L."/>
            <person name="Wang X."/>
            <person name="Qu X."/>
        </authorList>
    </citation>
    <scope>NUCLEOTIDE SEQUENCE [LARGE SCALE GENOMIC DNA]</scope>
    <source>
        <strain evidence="16 17">170</strain>
    </source>
</reference>
<dbReference type="Gene3D" id="1.10.940.10">
    <property type="entry name" value="NusB-like"/>
    <property type="match status" value="1"/>
</dbReference>
<dbReference type="NCBIfam" id="NF011494">
    <property type="entry name" value="PRK14902.1"/>
    <property type="match status" value="1"/>
</dbReference>
<feature type="binding site" evidence="14">
    <location>
        <begin position="261"/>
        <end position="267"/>
    </location>
    <ligand>
        <name>S-adenosyl-L-methionine</name>
        <dbReference type="ChEBI" id="CHEBI:59789"/>
    </ligand>
</feature>
<feature type="domain" description="SAM-dependent MTase RsmB/NOP-type" evidence="15">
    <location>
        <begin position="171"/>
        <end position="440"/>
    </location>
</feature>
<evidence type="ECO:0000256" key="2">
    <source>
        <dbReference type="ARBA" id="ARBA00004496"/>
    </source>
</evidence>
<dbReference type="InterPro" id="IPR018314">
    <property type="entry name" value="RsmB/NOL1/NOP2-like_CS"/>
</dbReference>
<dbReference type="PROSITE" id="PS01153">
    <property type="entry name" value="NOL1_NOP2_SUN"/>
    <property type="match status" value="1"/>
</dbReference>
<evidence type="ECO:0000256" key="8">
    <source>
        <dbReference type="ARBA" id="ARBA00022679"/>
    </source>
</evidence>
<dbReference type="InterPro" id="IPR054728">
    <property type="entry name" value="RsmB-like_ferredoxin"/>
</dbReference>
<keyword evidence="5" id="KW-0963">Cytoplasm</keyword>
<feature type="binding site" evidence="14">
    <location>
        <position position="285"/>
    </location>
    <ligand>
        <name>S-adenosyl-L-methionine</name>
        <dbReference type="ChEBI" id="CHEBI:59789"/>
    </ligand>
</feature>
<dbReference type="Proteomes" id="UP000011864">
    <property type="component" value="Chromosome"/>
</dbReference>
<feature type="binding site" evidence="14">
    <location>
        <position position="311"/>
    </location>
    <ligand>
        <name>S-adenosyl-L-methionine</name>
        <dbReference type="ChEBI" id="CHEBI:59789"/>
    </ligand>
</feature>
<dbReference type="SUPFAM" id="SSF53335">
    <property type="entry name" value="S-adenosyl-L-methionine-dependent methyltransferases"/>
    <property type="match status" value="1"/>
</dbReference>
<keyword evidence="7 14" id="KW-0489">Methyltransferase</keyword>
<dbReference type="InterPro" id="IPR004573">
    <property type="entry name" value="rRNA_ssu_MeTfrase_B"/>
</dbReference>
<dbReference type="Pfam" id="PF01029">
    <property type="entry name" value="NusB"/>
    <property type="match status" value="1"/>
</dbReference>
<evidence type="ECO:0000256" key="12">
    <source>
        <dbReference type="ARBA" id="ARBA00031088"/>
    </source>
</evidence>
<dbReference type="eggNOG" id="COG0144">
    <property type="taxonomic scope" value="Bacteria"/>
</dbReference>
<comment type="subcellular location">
    <subcellularLocation>
        <location evidence="2">Cytoplasm</location>
    </subcellularLocation>
</comment>
<dbReference type="STRING" id="1129794.C427_0018"/>
<evidence type="ECO:0000313" key="16">
    <source>
        <dbReference type="EMBL" id="AGH42130.1"/>
    </source>
</evidence>
<dbReference type="CDD" id="cd02440">
    <property type="entry name" value="AdoMet_MTases"/>
    <property type="match status" value="1"/>
</dbReference>
<dbReference type="NCBIfam" id="TIGR00563">
    <property type="entry name" value="rsmB"/>
    <property type="match status" value="1"/>
</dbReference>
<keyword evidence="10 14" id="KW-0694">RNA-binding</keyword>
<dbReference type="PANTHER" id="PTHR22807:SF61">
    <property type="entry name" value="NOL1_NOP2_SUN FAMILY PROTEIN _ ANTITERMINATION NUSB DOMAIN-CONTAINING PROTEIN"/>
    <property type="match status" value="1"/>
</dbReference>
<dbReference type="InterPro" id="IPR006027">
    <property type="entry name" value="NusB_RsmB_TIM44"/>
</dbReference>
<evidence type="ECO:0000256" key="7">
    <source>
        <dbReference type="ARBA" id="ARBA00022603"/>
    </source>
</evidence>
<dbReference type="EMBL" id="CP003837">
    <property type="protein sequence ID" value="AGH42130.1"/>
    <property type="molecule type" value="Genomic_DNA"/>
</dbReference>
<evidence type="ECO:0000256" key="1">
    <source>
        <dbReference type="ARBA" id="ARBA00002724"/>
    </source>
</evidence>
<evidence type="ECO:0000256" key="13">
    <source>
        <dbReference type="ARBA" id="ARBA00047283"/>
    </source>
</evidence>
<accession>K6YT36</accession>
<dbReference type="PRINTS" id="PR02008">
    <property type="entry name" value="RCMTFAMILY"/>
</dbReference>
<dbReference type="InterPro" id="IPR029063">
    <property type="entry name" value="SAM-dependent_MTases_sf"/>
</dbReference>
<dbReference type="AlphaFoldDB" id="K6YT36"/>
<dbReference type="GO" id="GO:0006355">
    <property type="term" value="P:regulation of DNA-templated transcription"/>
    <property type="evidence" value="ECO:0007669"/>
    <property type="project" value="InterPro"/>
</dbReference>
<dbReference type="RefSeq" id="WP_007634738.1">
    <property type="nucleotide sequence ID" value="NC_020514.1"/>
</dbReference>
<evidence type="ECO:0000256" key="5">
    <source>
        <dbReference type="ARBA" id="ARBA00022490"/>
    </source>
</evidence>
<dbReference type="FunFam" id="3.40.50.150:FF:000022">
    <property type="entry name" value="Ribosomal RNA small subunit methyltransferase B"/>
    <property type="match status" value="1"/>
</dbReference>
<dbReference type="NCBIfam" id="NF008149">
    <property type="entry name" value="PRK10901.1"/>
    <property type="match status" value="1"/>
</dbReference>
<dbReference type="GO" id="GO:0005829">
    <property type="term" value="C:cytosol"/>
    <property type="evidence" value="ECO:0007669"/>
    <property type="project" value="TreeGrafter"/>
</dbReference>
<dbReference type="Gene3D" id="3.30.70.1170">
    <property type="entry name" value="Sun protein, domain 3"/>
    <property type="match status" value="1"/>
</dbReference>
<keyword evidence="17" id="KW-1185">Reference proteome</keyword>